<evidence type="ECO:0000256" key="1">
    <source>
        <dbReference type="ARBA" id="ARBA00023015"/>
    </source>
</evidence>
<reference evidence="7 8" key="1">
    <citation type="journal article" date="2015" name="Genome Announc.">
        <title>Complete Genome Sequence of Cupriavidus basilensis 4G11, Isolated from the Oak Ridge Field Research Center Site.</title>
        <authorList>
            <person name="Ray J."/>
            <person name="Waters R.J."/>
            <person name="Skerker J.M."/>
            <person name="Kuehl J.V."/>
            <person name="Price M.N."/>
            <person name="Huang J."/>
            <person name="Chakraborty R."/>
            <person name="Arkin A.P."/>
            <person name="Deutschbauer A."/>
        </authorList>
    </citation>
    <scope>NUCLEOTIDE SEQUENCE [LARGE SCALE GENOMIC DNA]</scope>
    <source>
        <strain evidence="7">4G11</strain>
    </source>
</reference>
<dbReference type="Gene3D" id="1.10.260.40">
    <property type="entry name" value="lambda repressor-like DNA-binding domains"/>
    <property type="match status" value="1"/>
</dbReference>
<feature type="domain" description="HTH lacI-type" evidence="5">
    <location>
        <begin position="2"/>
        <end position="57"/>
    </location>
</feature>
<accession>A0A0C4Y986</accession>
<dbReference type="Proteomes" id="UP000031843">
    <property type="component" value="Chromosome main"/>
</dbReference>
<evidence type="ECO:0000313" key="8">
    <source>
        <dbReference type="Proteomes" id="UP000031843"/>
    </source>
</evidence>
<dbReference type="KEGG" id="cbw:RR42_m2138"/>
<dbReference type="RefSeq" id="WP_052494588.1">
    <property type="nucleotide sequence ID" value="NZ_CP010536.1"/>
</dbReference>
<dbReference type="PRINTS" id="PR00036">
    <property type="entry name" value="HTHLACI"/>
</dbReference>
<keyword evidence="3" id="KW-0804">Transcription</keyword>
<dbReference type="AlphaFoldDB" id="A0A0C4Y986"/>
<dbReference type="Pfam" id="PF13377">
    <property type="entry name" value="Peripla_BP_3"/>
    <property type="match status" value="1"/>
</dbReference>
<keyword evidence="2" id="KW-0238">DNA-binding</keyword>
<dbReference type="Gene3D" id="3.40.50.2300">
    <property type="match status" value="2"/>
</dbReference>
<evidence type="ECO:0000256" key="4">
    <source>
        <dbReference type="SAM" id="MobiDB-lite"/>
    </source>
</evidence>
<dbReference type="STRING" id="68895.RR42_m2138"/>
<evidence type="ECO:0000313" key="7">
    <source>
        <dbReference type="EMBL" id="AJG19530.1"/>
    </source>
</evidence>
<dbReference type="SUPFAM" id="SSF53822">
    <property type="entry name" value="Periplasmic binding protein-like I"/>
    <property type="match status" value="1"/>
</dbReference>
<evidence type="ECO:0000256" key="3">
    <source>
        <dbReference type="ARBA" id="ARBA00023163"/>
    </source>
</evidence>
<feature type="region of interest" description="Disordered" evidence="4">
    <location>
        <begin position="336"/>
        <end position="366"/>
    </location>
</feature>
<dbReference type="SMART" id="SM00354">
    <property type="entry name" value="HTH_LACI"/>
    <property type="match status" value="1"/>
</dbReference>
<proteinExistence type="predicted"/>
<keyword evidence="8" id="KW-1185">Reference proteome</keyword>
<dbReference type="PANTHER" id="PTHR30146">
    <property type="entry name" value="LACI-RELATED TRANSCRIPTIONAL REPRESSOR"/>
    <property type="match status" value="1"/>
</dbReference>
<name>A0A0C4Y986_9BURK</name>
<dbReference type="OrthoDB" id="269117at2"/>
<dbReference type="GO" id="GO:0003700">
    <property type="term" value="F:DNA-binding transcription factor activity"/>
    <property type="evidence" value="ECO:0007669"/>
    <property type="project" value="TreeGrafter"/>
</dbReference>
<dbReference type="Pfam" id="PF00356">
    <property type="entry name" value="LacI"/>
    <property type="match status" value="1"/>
</dbReference>
<feature type="domain" description="HTH cro/C1-type" evidence="6">
    <location>
        <begin position="3"/>
        <end position="51"/>
    </location>
</feature>
<evidence type="ECO:0000259" key="6">
    <source>
        <dbReference type="PROSITE" id="PS50943"/>
    </source>
</evidence>
<dbReference type="PROSITE" id="PS00356">
    <property type="entry name" value="HTH_LACI_1"/>
    <property type="match status" value="1"/>
</dbReference>
<evidence type="ECO:0000259" key="5">
    <source>
        <dbReference type="PROSITE" id="PS50932"/>
    </source>
</evidence>
<dbReference type="PROSITE" id="PS50932">
    <property type="entry name" value="HTH_LACI_2"/>
    <property type="match status" value="1"/>
</dbReference>
<organism evidence="7 8">
    <name type="scientific">Cupriavidus basilensis</name>
    <dbReference type="NCBI Taxonomy" id="68895"/>
    <lineage>
        <taxon>Bacteria</taxon>
        <taxon>Pseudomonadati</taxon>
        <taxon>Pseudomonadota</taxon>
        <taxon>Betaproteobacteria</taxon>
        <taxon>Burkholderiales</taxon>
        <taxon>Burkholderiaceae</taxon>
        <taxon>Cupriavidus</taxon>
    </lineage>
</organism>
<dbReference type="EMBL" id="CP010536">
    <property type="protein sequence ID" value="AJG19530.1"/>
    <property type="molecule type" value="Genomic_DNA"/>
</dbReference>
<dbReference type="PANTHER" id="PTHR30146:SF147">
    <property type="entry name" value="HTH-TYPE TRANSCRIPTIONAL REGULATOR DEGA"/>
    <property type="match status" value="1"/>
</dbReference>
<dbReference type="CDD" id="cd01392">
    <property type="entry name" value="HTH_LacI"/>
    <property type="match status" value="1"/>
</dbReference>
<protein>
    <submittedName>
        <fullName evidence="7">Ribose operon repressor</fullName>
    </submittedName>
</protein>
<dbReference type="GO" id="GO:0000976">
    <property type="term" value="F:transcription cis-regulatory region binding"/>
    <property type="evidence" value="ECO:0007669"/>
    <property type="project" value="TreeGrafter"/>
</dbReference>
<dbReference type="InterPro" id="IPR046335">
    <property type="entry name" value="LacI/GalR-like_sensor"/>
</dbReference>
<dbReference type="InterPro" id="IPR001387">
    <property type="entry name" value="Cro/C1-type_HTH"/>
</dbReference>
<dbReference type="SUPFAM" id="SSF47413">
    <property type="entry name" value="lambda repressor-like DNA-binding domains"/>
    <property type="match status" value="1"/>
</dbReference>
<dbReference type="InterPro" id="IPR028082">
    <property type="entry name" value="Peripla_BP_I"/>
</dbReference>
<evidence type="ECO:0000256" key="2">
    <source>
        <dbReference type="ARBA" id="ARBA00023125"/>
    </source>
</evidence>
<dbReference type="InterPro" id="IPR000843">
    <property type="entry name" value="HTH_LacI"/>
</dbReference>
<sequence length="366" mass="39586">MTTIQDVARHAGVSVSTVSNVLNGRTDQMRADTLARVEHAIKMLQFRPNKLARQLKTGQTPLLGLLVPSMANPMYSYIAREIEAIAQERFGYRLVIGSTHRTSDREASFFEDLLAHGVRHVIVISSLSDERHIELAVERGMTVVSYDRPATLGQPSLIEHVTPDNFEAARLATEHLIRYGHTRLAFATVSGMTMSRSNKIRGFLAAAEHAGIQAGAHVFDSGPLEDYGDSVIAEVGYALALQIANAPARPTGVVAVNDLLALGLMAGLRETGLQVPRDVSVVGIDGHFLSALSNPMLTTVELPVPEMARAMVERALRRRDANTEVEATGCEAIFPPTRLIERESVAPPPQEGGPGAPQQPSATRNP</sequence>
<dbReference type="InterPro" id="IPR010982">
    <property type="entry name" value="Lambda_DNA-bd_dom_sf"/>
</dbReference>
<dbReference type="PROSITE" id="PS50943">
    <property type="entry name" value="HTH_CROC1"/>
    <property type="match status" value="1"/>
</dbReference>
<feature type="compositionally biased region" description="Low complexity" evidence="4">
    <location>
        <begin position="356"/>
        <end position="366"/>
    </location>
</feature>
<keyword evidence="1" id="KW-0805">Transcription regulation</keyword>
<gene>
    <name evidence="7" type="ORF">RR42_m2138</name>
</gene>